<comment type="similarity">
    <text evidence="5">Belongs to the Omp25/RopB family.</text>
</comment>
<feature type="domain" description="Outer membrane protein beta-barrel" evidence="7">
    <location>
        <begin position="36"/>
        <end position="220"/>
    </location>
</feature>
<accession>A0ABU4RQ71</accession>
<name>A0ABU4RQ71_9HYPH</name>
<protein>
    <submittedName>
        <fullName evidence="8">Outer membrane protein</fullName>
    </submittedName>
</protein>
<keyword evidence="3" id="KW-0472">Membrane</keyword>
<reference evidence="8 9" key="1">
    <citation type="submission" date="2023-11" db="EMBL/GenBank/DDBJ databases">
        <authorList>
            <person name="Bao R."/>
        </authorList>
    </citation>
    <scope>NUCLEOTIDE SEQUENCE [LARGE SCALE GENOMIC DNA]</scope>
    <source>
        <strain evidence="8 9">PJ23</strain>
    </source>
</reference>
<dbReference type="Pfam" id="PF13505">
    <property type="entry name" value="OMP_b-brl"/>
    <property type="match status" value="1"/>
</dbReference>
<dbReference type="PANTHER" id="PTHR34001">
    <property type="entry name" value="BLL7405 PROTEIN"/>
    <property type="match status" value="1"/>
</dbReference>
<dbReference type="SUPFAM" id="SSF56925">
    <property type="entry name" value="OMPA-like"/>
    <property type="match status" value="1"/>
</dbReference>
<evidence type="ECO:0000256" key="1">
    <source>
        <dbReference type="ARBA" id="ARBA00004442"/>
    </source>
</evidence>
<dbReference type="Proteomes" id="UP001274321">
    <property type="component" value="Unassembled WGS sequence"/>
</dbReference>
<evidence type="ECO:0000256" key="5">
    <source>
        <dbReference type="ARBA" id="ARBA00038306"/>
    </source>
</evidence>
<evidence type="ECO:0000313" key="8">
    <source>
        <dbReference type="EMBL" id="MDX6807012.1"/>
    </source>
</evidence>
<comment type="subcellular location">
    <subcellularLocation>
        <location evidence="1">Cell outer membrane</location>
    </subcellularLocation>
</comment>
<evidence type="ECO:0000313" key="9">
    <source>
        <dbReference type="Proteomes" id="UP001274321"/>
    </source>
</evidence>
<feature type="chain" id="PRO_5046000826" evidence="6">
    <location>
        <begin position="23"/>
        <end position="220"/>
    </location>
</feature>
<evidence type="ECO:0000259" key="7">
    <source>
        <dbReference type="Pfam" id="PF13505"/>
    </source>
</evidence>
<keyword evidence="4" id="KW-0998">Cell outer membrane</keyword>
<feature type="signal peptide" evidence="6">
    <location>
        <begin position="1"/>
        <end position="22"/>
    </location>
</feature>
<dbReference type="Gene3D" id="2.40.160.20">
    <property type="match status" value="1"/>
</dbReference>
<comment type="caution">
    <text evidence="8">The sequence shown here is derived from an EMBL/GenBank/DDBJ whole genome shotgun (WGS) entry which is preliminary data.</text>
</comment>
<dbReference type="InterPro" id="IPR027385">
    <property type="entry name" value="Beta-barrel_OMP"/>
</dbReference>
<sequence length="220" mass="22670">MKNSLACYGVLIASALPFGAQAADMPRIAPLDVAVQQAATDWSGAYAGVNAGYTLGEFGTFTPAAGASTSYDGDGAIGGFQIGYNKQLGRVVIGVEGDIQASGVDGSTSLADAPTQSDLNWFSTLRGRIGYAFDKTLVYGTAGAAVGGIESGTPGGGSEDQTAWGLAAGAGIERELTKNLTLKAEYLYLDLEEKGFETAAGDQNTEWDGHVMRLGANFKF</sequence>
<dbReference type="RefSeq" id="WP_319845136.1">
    <property type="nucleotide sequence ID" value="NZ_JAXAFJ010000008.1"/>
</dbReference>
<evidence type="ECO:0000256" key="3">
    <source>
        <dbReference type="ARBA" id="ARBA00023136"/>
    </source>
</evidence>
<proteinExistence type="inferred from homology"/>
<evidence type="ECO:0000256" key="6">
    <source>
        <dbReference type="SAM" id="SignalP"/>
    </source>
</evidence>
<dbReference type="PANTHER" id="PTHR34001:SF3">
    <property type="entry name" value="BLL7405 PROTEIN"/>
    <property type="match status" value="1"/>
</dbReference>
<organism evidence="8 9">
    <name type="scientific">Terrihabitans rhizophilus</name>
    <dbReference type="NCBI Taxonomy" id="3092662"/>
    <lineage>
        <taxon>Bacteria</taxon>
        <taxon>Pseudomonadati</taxon>
        <taxon>Pseudomonadota</taxon>
        <taxon>Alphaproteobacteria</taxon>
        <taxon>Hyphomicrobiales</taxon>
        <taxon>Terrihabitans</taxon>
    </lineage>
</organism>
<evidence type="ECO:0000256" key="4">
    <source>
        <dbReference type="ARBA" id="ARBA00023237"/>
    </source>
</evidence>
<keyword evidence="2 6" id="KW-0732">Signal</keyword>
<evidence type="ECO:0000256" key="2">
    <source>
        <dbReference type="ARBA" id="ARBA00022729"/>
    </source>
</evidence>
<dbReference type="InterPro" id="IPR051692">
    <property type="entry name" value="OMP-like"/>
</dbReference>
<dbReference type="InterPro" id="IPR011250">
    <property type="entry name" value="OMP/PagP_B-barrel"/>
</dbReference>
<gene>
    <name evidence="8" type="ORF">SCD90_13140</name>
</gene>
<keyword evidence="9" id="KW-1185">Reference proteome</keyword>
<dbReference type="EMBL" id="JAXAFJ010000008">
    <property type="protein sequence ID" value="MDX6807012.1"/>
    <property type="molecule type" value="Genomic_DNA"/>
</dbReference>